<organism evidence="2 3">
    <name type="scientific">Robertmurraya siralis</name>
    <dbReference type="NCBI Taxonomy" id="77777"/>
    <lineage>
        <taxon>Bacteria</taxon>
        <taxon>Bacillati</taxon>
        <taxon>Bacillota</taxon>
        <taxon>Bacilli</taxon>
        <taxon>Bacillales</taxon>
        <taxon>Bacillaceae</taxon>
        <taxon>Robertmurraya</taxon>
    </lineage>
</organism>
<evidence type="ECO:0000313" key="3">
    <source>
        <dbReference type="Proteomes" id="UP000682111"/>
    </source>
</evidence>
<keyword evidence="1" id="KW-1133">Transmembrane helix</keyword>
<comment type="caution">
    <text evidence="2">The sequence shown here is derived from an EMBL/GenBank/DDBJ whole genome shotgun (WGS) entry which is preliminary data.</text>
</comment>
<accession>A0A919WKY3</accession>
<protein>
    <submittedName>
        <fullName evidence="2">Uncharacterized protein</fullName>
    </submittedName>
</protein>
<keyword evidence="3" id="KW-1185">Reference proteome</keyword>
<feature type="transmembrane region" description="Helical" evidence="1">
    <location>
        <begin position="6"/>
        <end position="30"/>
    </location>
</feature>
<dbReference type="EMBL" id="BORC01000009">
    <property type="protein sequence ID" value="GIN64001.1"/>
    <property type="molecule type" value="Genomic_DNA"/>
</dbReference>
<evidence type="ECO:0000256" key="1">
    <source>
        <dbReference type="SAM" id="Phobius"/>
    </source>
</evidence>
<reference evidence="2" key="1">
    <citation type="submission" date="2021-03" db="EMBL/GenBank/DDBJ databases">
        <title>Antimicrobial resistance genes in bacteria isolated from Japanese honey, and their potential for conferring macrolide and lincosamide resistance in the American foulbrood pathogen Paenibacillus larvae.</title>
        <authorList>
            <person name="Okamoto M."/>
            <person name="Kumagai M."/>
            <person name="Kanamori H."/>
            <person name="Takamatsu D."/>
        </authorList>
    </citation>
    <scope>NUCLEOTIDE SEQUENCE</scope>
    <source>
        <strain evidence="2">J27TS8</strain>
    </source>
</reference>
<evidence type="ECO:0000313" key="2">
    <source>
        <dbReference type="EMBL" id="GIN64001.1"/>
    </source>
</evidence>
<dbReference type="Proteomes" id="UP000682111">
    <property type="component" value="Unassembled WGS sequence"/>
</dbReference>
<sequence>MSNSEEWVTLCGSSLLVVIYLYPVAIIIRLDKVGSYSLNRKNGSIITLSHFLCPIY</sequence>
<proteinExistence type="predicted"/>
<name>A0A919WKY3_9BACI</name>
<keyword evidence="1" id="KW-0812">Transmembrane</keyword>
<gene>
    <name evidence="2" type="ORF">J27TS8_39940</name>
</gene>
<dbReference type="AlphaFoldDB" id="A0A919WKY3"/>
<keyword evidence="1" id="KW-0472">Membrane</keyword>